<keyword evidence="1" id="KW-1133">Transmembrane helix</keyword>
<keyword evidence="1" id="KW-0472">Membrane</keyword>
<dbReference type="EMBL" id="CP010836">
    <property type="protein sequence ID" value="AJP73666.1"/>
    <property type="molecule type" value="Genomic_DNA"/>
</dbReference>
<keyword evidence="1" id="KW-0812">Transmembrane</keyword>
<evidence type="ECO:0000313" key="2">
    <source>
        <dbReference type="EMBL" id="AJP73666.1"/>
    </source>
</evidence>
<proteinExistence type="predicted"/>
<dbReference type="AlphaFoldDB" id="A0A7U4JBA8"/>
<keyword evidence="3" id="KW-1185">Reference proteome</keyword>
<feature type="transmembrane region" description="Helical" evidence="1">
    <location>
        <begin position="136"/>
        <end position="156"/>
    </location>
</feature>
<reference evidence="2 3" key="2">
    <citation type="submission" date="2015-02" db="EMBL/GenBank/DDBJ databases">
        <title>The complete genome of Sphingomonas hengshuiensis sp. WHSC-8 isolated from soil of Hengshui Lake.</title>
        <authorList>
            <person name="Wei S."/>
            <person name="Guo J."/>
            <person name="Su C."/>
            <person name="Wu R."/>
            <person name="Zhang Z."/>
            <person name="Liang K."/>
            <person name="Li H."/>
            <person name="Wang T."/>
            <person name="Liu H."/>
            <person name="Zhang C."/>
            <person name="Li Z."/>
            <person name="Wang Q."/>
            <person name="Meng J."/>
        </authorList>
    </citation>
    <scope>NUCLEOTIDE SEQUENCE [LARGE SCALE GENOMIC DNA]</scope>
    <source>
        <strain evidence="2 3">WHSC-8</strain>
    </source>
</reference>
<feature type="transmembrane region" description="Helical" evidence="1">
    <location>
        <begin position="15"/>
        <end position="34"/>
    </location>
</feature>
<accession>A0A7U4JBA8</accession>
<feature type="transmembrane region" description="Helical" evidence="1">
    <location>
        <begin position="41"/>
        <end position="59"/>
    </location>
</feature>
<dbReference type="KEGG" id="sphi:TS85_20510"/>
<sequence>MLVGLTLAQLTELHVVISLVAIAAGGVFFGALALGRWWNGWNDLFLVFTVLTSVTGFFFPPKPIGPPFVFGVISLVALAGALYALYGRGAAGRWHTVYLVLALFAQWLNMVVLVVQSFQKLPALHALAPLGGEPPVLAAQVLVAALVGGAAWRTLWHPVPIRRG</sequence>
<evidence type="ECO:0000313" key="3">
    <source>
        <dbReference type="Proteomes" id="UP000032300"/>
    </source>
</evidence>
<gene>
    <name evidence="2" type="ORF">TS85_20510</name>
</gene>
<organism evidence="2 3">
    <name type="scientific">Sphingomonas hengshuiensis</name>
    <dbReference type="NCBI Taxonomy" id="1609977"/>
    <lineage>
        <taxon>Bacteria</taxon>
        <taxon>Pseudomonadati</taxon>
        <taxon>Pseudomonadota</taxon>
        <taxon>Alphaproteobacteria</taxon>
        <taxon>Sphingomonadales</taxon>
        <taxon>Sphingomonadaceae</taxon>
        <taxon>Sphingomonas</taxon>
    </lineage>
</organism>
<feature type="transmembrane region" description="Helical" evidence="1">
    <location>
        <begin position="97"/>
        <end position="116"/>
    </location>
</feature>
<name>A0A7U4JBA8_9SPHN</name>
<reference evidence="2 3" key="1">
    <citation type="journal article" date="2015" name="Int. J. Syst. Evol. Microbiol.">
        <title>Sphingomonas hengshuiensis sp. nov., isolated from lake wetland.</title>
        <authorList>
            <person name="Wei S."/>
            <person name="Wang T."/>
            <person name="Liu H."/>
            <person name="Zhang C."/>
            <person name="Guo J."/>
            <person name="Wang Q."/>
            <person name="Liang K."/>
            <person name="Zhang Z."/>
        </authorList>
    </citation>
    <scope>NUCLEOTIDE SEQUENCE [LARGE SCALE GENOMIC DNA]</scope>
    <source>
        <strain evidence="2 3">WHSC-8</strain>
    </source>
</reference>
<evidence type="ECO:0000256" key="1">
    <source>
        <dbReference type="SAM" id="Phobius"/>
    </source>
</evidence>
<feature type="transmembrane region" description="Helical" evidence="1">
    <location>
        <begin position="65"/>
        <end position="85"/>
    </location>
</feature>
<protein>
    <submittedName>
        <fullName evidence="2">Uncharacterized protein</fullName>
    </submittedName>
</protein>
<dbReference type="Proteomes" id="UP000032300">
    <property type="component" value="Chromosome"/>
</dbReference>
<dbReference type="RefSeq" id="WP_044334703.1">
    <property type="nucleotide sequence ID" value="NZ_CP010836.1"/>
</dbReference>